<reference evidence="2" key="1">
    <citation type="journal article" date="2012" name="PLoS ONE">
        <title>Gene sets for utilization of primary and secondary nutrition supplies in the distal gut of endangered iberian lynx.</title>
        <authorList>
            <person name="Alcaide M."/>
            <person name="Messina E."/>
            <person name="Richter M."/>
            <person name="Bargiela R."/>
            <person name="Peplies J."/>
            <person name="Huws S.A."/>
            <person name="Newbold C.J."/>
            <person name="Golyshin P.N."/>
            <person name="Simon M.A."/>
            <person name="Lopez G."/>
            <person name="Yakimov M.M."/>
            <person name="Ferrer M."/>
        </authorList>
    </citation>
    <scope>NUCLEOTIDE SEQUENCE</scope>
</reference>
<comment type="caution">
    <text evidence="2">The sequence shown here is derived from an EMBL/GenBank/DDBJ whole genome shotgun (WGS) entry which is preliminary data.</text>
</comment>
<feature type="region of interest" description="Disordered" evidence="1">
    <location>
        <begin position="18"/>
        <end position="45"/>
    </location>
</feature>
<dbReference type="AlphaFoldDB" id="J9D982"/>
<sequence>MRFASFCALNLGMPVPINQKEKNHPMNQEEVFRGSPLRANSQRRN</sequence>
<accession>J9D982</accession>
<organism evidence="2">
    <name type="scientific">gut metagenome</name>
    <dbReference type="NCBI Taxonomy" id="749906"/>
    <lineage>
        <taxon>unclassified sequences</taxon>
        <taxon>metagenomes</taxon>
        <taxon>organismal metagenomes</taxon>
    </lineage>
</organism>
<evidence type="ECO:0000313" key="2">
    <source>
        <dbReference type="EMBL" id="EJX09401.1"/>
    </source>
</evidence>
<gene>
    <name evidence="2" type="ORF">EVA_02489</name>
</gene>
<protein>
    <submittedName>
        <fullName evidence="2">Uncharacterized protein</fullName>
    </submittedName>
</protein>
<dbReference type="EMBL" id="AMCI01000400">
    <property type="protein sequence ID" value="EJX09401.1"/>
    <property type="molecule type" value="Genomic_DNA"/>
</dbReference>
<proteinExistence type="predicted"/>
<name>J9D982_9ZZZZ</name>
<evidence type="ECO:0000256" key="1">
    <source>
        <dbReference type="SAM" id="MobiDB-lite"/>
    </source>
</evidence>